<evidence type="ECO:0000256" key="1">
    <source>
        <dbReference type="SAM" id="Phobius"/>
    </source>
</evidence>
<dbReference type="EMBL" id="FTNU01000025">
    <property type="protein sequence ID" value="SIS08829.1"/>
    <property type="molecule type" value="Genomic_DNA"/>
</dbReference>
<keyword evidence="1" id="KW-0472">Membrane</keyword>
<keyword evidence="1" id="KW-1133">Transmembrane helix</keyword>
<proteinExistence type="predicted"/>
<dbReference type="Proteomes" id="UP000187495">
    <property type="component" value="Unassembled WGS sequence"/>
</dbReference>
<dbReference type="EMBL" id="FTNU01000025">
    <property type="protein sequence ID" value="SIS08746.1"/>
    <property type="molecule type" value="Genomic_DNA"/>
</dbReference>
<keyword evidence="4" id="KW-1185">Reference proteome</keyword>
<evidence type="ECO:0000313" key="2">
    <source>
        <dbReference type="EMBL" id="SIS08746.1"/>
    </source>
</evidence>
<keyword evidence="1" id="KW-0812">Transmembrane</keyword>
<organism evidence="2 4">
    <name type="scientific">Moraxella cuniculi DSM 21768</name>
    <dbReference type="NCBI Taxonomy" id="1122245"/>
    <lineage>
        <taxon>Bacteria</taxon>
        <taxon>Pseudomonadati</taxon>
        <taxon>Pseudomonadota</taxon>
        <taxon>Gammaproteobacteria</taxon>
        <taxon>Moraxellales</taxon>
        <taxon>Moraxellaceae</taxon>
        <taxon>Moraxella</taxon>
    </lineage>
</organism>
<evidence type="ECO:0000313" key="4">
    <source>
        <dbReference type="Proteomes" id="UP000187495"/>
    </source>
</evidence>
<dbReference type="STRING" id="34061.B0189_10015"/>
<dbReference type="RefSeq" id="WP_078310390.1">
    <property type="nucleotide sequence ID" value="NZ_FTNU01000025.1"/>
</dbReference>
<protein>
    <recommendedName>
        <fullName evidence="5">DUF2523 domain-containing protein</fullName>
    </recommendedName>
</protein>
<sequence length="97" mass="10518">MFKSLFNLIMTALKVNNRNWFAQVMAGVGFGVITVVGTTSFVDYYKVKAIEEFGKLGAFSGLLGLAGVDKAISIIIGAYIANVYIKTFASTLKVVKR</sequence>
<name>A0A1N7G8J2_9GAMM</name>
<accession>A0A1N7G8J2</accession>
<feature type="transmembrane region" description="Helical" evidence="1">
    <location>
        <begin position="20"/>
        <end position="44"/>
    </location>
</feature>
<evidence type="ECO:0000313" key="3">
    <source>
        <dbReference type="EMBL" id="SIS08829.1"/>
    </source>
</evidence>
<evidence type="ECO:0008006" key="5">
    <source>
        <dbReference type="Google" id="ProtNLM"/>
    </source>
</evidence>
<reference evidence="4" key="2">
    <citation type="submission" date="2017-01" db="EMBL/GenBank/DDBJ databases">
        <authorList>
            <person name="Varghese N."/>
            <person name="Submissions S."/>
        </authorList>
    </citation>
    <scope>NUCLEOTIDE SEQUENCE [LARGE SCALE GENOMIC DNA]</scope>
    <source>
        <strain evidence="4">DSM 21768</strain>
    </source>
</reference>
<reference evidence="2" key="1">
    <citation type="submission" date="2017-01" db="EMBL/GenBank/DDBJ databases">
        <authorList>
            <person name="Mah S.A."/>
            <person name="Swanson W.J."/>
            <person name="Moy G.W."/>
            <person name="Vacquier V.D."/>
        </authorList>
    </citation>
    <scope>NUCLEOTIDE SEQUENCE [LARGE SCALE GENOMIC DNA]</scope>
    <source>
        <strain evidence="2">DSM 21768</strain>
    </source>
</reference>
<feature type="transmembrane region" description="Helical" evidence="1">
    <location>
        <begin position="56"/>
        <end position="81"/>
    </location>
</feature>
<gene>
    <name evidence="3" type="ORF">SAMN02745664_12514</name>
    <name evidence="2" type="ORF">SAMN02745664_1254</name>
</gene>
<dbReference type="AlphaFoldDB" id="A0A1N7G8J2"/>